<comment type="pathway">
    <text evidence="1">Glycolipid biosynthesis; lipid IV(A) biosynthesis; lipid IV(A) from (3R)-3-hydroxytetradecanoyl-[acyl-carrier-protein] and UDP-N-acetyl-alpha-D-glucosamine: step 6/6.</text>
</comment>
<name>A0ABC8RC84_9AQUA</name>
<dbReference type="Pfam" id="PF02606">
    <property type="entry name" value="LpxK"/>
    <property type="match status" value="1"/>
</dbReference>
<organism evidence="10 11">
    <name type="scientific">Ilex paraguariensis</name>
    <name type="common">yerba mate</name>
    <dbReference type="NCBI Taxonomy" id="185542"/>
    <lineage>
        <taxon>Eukaryota</taxon>
        <taxon>Viridiplantae</taxon>
        <taxon>Streptophyta</taxon>
        <taxon>Embryophyta</taxon>
        <taxon>Tracheophyta</taxon>
        <taxon>Spermatophyta</taxon>
        <taxon>Magnoliopsida</taxon>
        <taxon>eudicotyledons</taxon>
        <taxon>Gunneridae</taxon>
        <taxon>Pentapetalae</taxon>
        <taxon>asterids</taxon>
        <taxon>campanulids</taxon>
        <taxon>Aquifoliales</taxon>
        <taxon>Aquifoliaceae</taxon>
        <taxon>Ilex</taxon>
    </lineage>
</organism>
<dbReference type="Proteomes" id="UP001642360">
    <property type="component" value="Unassembled WGS sequence"/>
</dbReference>
<dbReference type="GO" id="GO:0009245">
    <property type="term" value="P:lipid A biosynthetic process"/>
    <property type="evidence" value="ECO:0007669"/>
    <property type="project" value="UniProtKB-KW"/>
</dbReference>
<gene>
    <name evidence="10" type="ORF">ILEXP_LOCUS7058</name>
</gene>
<comment type="caution">
    <text evidence="10">The sequence shown here is derived from an EMBL/GenBank/DDBJ whole genome shotgun (WGS) entry which is preliminary data.</text>
</comment>
<sequence>MVEEVMKTKFYPKVRIALILYEICPFGRQHLSLLRDIEIVMVNGMMPWGNHQLLPLGPLREPLTALNRAHVVVIHHADLV</sequence>
<keyword evidence="11" id="KW-1185">Reference proteome</keyword>
<dbReference type="InterPro" id="IPR003758">
    <property type="entry name" value="LpxK"/>
</dbReference>
<dbReference type="AlphaFoldDB" id="A0ABC8RC84"/>
<evidence type="ECO:0000256" key="4">
    <source>
        <dbReference type="ARBA" id="ARBA00022556"/>
    </source>
</evidence>
<dbReference type="PANTHER" id="PTHR42724">
    <property type="entry name" value="TETRAACYLDISACCHARIDE 4'-KINASE"/>
    <property type="match status" value="1"/>
</dbReference>
<protein>
    <recommendedName>
        <fullName evidence="2">tetraacyldisaccharide 4'-kinase</fullName>
        <ecNumber evidence="2">2.7.1.130</ecNumber>
    </recommendedName>
</protein>
<evidence type="ECO:0000256" key="2">
    <source>
        <dbReference type="ARBA" id="ARBA00012071"/>
    </source>
</evidence>
<evidence type="ECO:0000256" key="7">
    <source>
        <dbReference type="ARBA" id="ARBA00022777"/>
    </source>
</evidence>
<evidence type="ECO:0000313" key="11">
    <source>
        <dbReference type="Proteomes" id="UP001642360"/>
    </source>
</evidence>
<keyword evidence="3" id="KW-0444">Lipid biosynthesis</keyword>
<keyword evidence="8" id="KW-0067">ATP-binding</keyword>
<keyword evidence="5" id="KW-0808">Transferase</keyword>
<dbReference type="EC" id="2.7.1.130" evidence="2"/>
<evidence type="ECO:0000256" key="8">
    <source>
        <dbReference type="ARBA" id="ARBA00022840"/>
    </source>
</evidence>
<dbReference type="GO" id="GO:0009029">
    <property type="term" value="F:lipid-A 4'-kinase activity"/>
    <property type="evidence" value="ECO:0007669"/>
    <property type="project" value="UniProtKB-EC"/>
</dbReference>
<keyword evidence="9" id="KW-0443">Lipid metabolism</keyword>
<accession>A0ABC8RC84</accession>
<evidence type="ECO:0000313" key="10">
    <source>
        <dbReference type="EMBL" id="CAK9139662.1"/>
    </source>
</evidence>
<dbReference type="EMBL" id="CAUOFW020000978">
    <property type="protein sequence ID" value="CAK9139662.1"/>
    <property type="molecule type" value="Genomic_DNA"/>
</dbReference>
<evidence type="ECO:0000256" key="1">
    <source>
        <dbReference type="ARBA" id="ARBA00004870"/>
    </source>
</evidence>
<keyword evidence="6" id="KW-0547">Nucleotide-binding</keyword>
<proteinExistence type="predicted"/>
<dbReference type="GO" id="GO:0016020">
    <property type="term" value="C:membrane"/>
    <property type="evidence" value="ECO:0007669"/>
    <property type="project" value="GOC"/>
</dbReference>
<dbReference type="PANTHER" id="PTHR42724:SF1">
    <property type="entry name" value="TETRAACYLDISACCHARIDE 4'-KINASE, MITOCHONDRIAL-RELATED"/>
    <property type="match status" value="1"/>
</dbReference>
<keyword evidence="4" id="KW-0441">Lipid A biosynthesis</keyword>
<evidence type="ECO:0000256" key="3">
    <source>
        <dbReference type="ARBA" id="ARBA00022516"/>
    </source>
</evidence>
<evidence type="ECO:0000256" key="6">
    <source>
        <dbReference type="ARBA" id="ARBA00022741"/>
    </source>
</evidence>
<evidence type="ECO:0000256" key="5">
    <source>
        <dbReference type="ARBA" id="ARBA00022679"/>
    </source>
</evidence>
<dbReference type="GO" id="GO:0005524">
    <property type="term" value="F:ATP binding"/>
    <property type="evidence" value="ECO:0007669"/>
    <property type="project" value="UniProtKB-KW"/>
</dbReference>
<reference evidence="10 11" key="1">
    <citation type="submission" date="2024-02" db="EMBL/GenBank/DDBJ databases">
        <authorList>
            <person name="Vignale AGUSTIN F."/>
            <person name="Sosa J E."/>
            <person name="Modenutti C."/>
        </authorList>
    </citation>
    <scope>NUCLEOTIDE SEQUENCE [LARGE SCALE GENOMIC DNA]</scope>
</reference>
<evidence type="ECO:0000256" key="9">
    <source>
        <dbReference type="ARBA" id="ARBA00023098"/>
    </source>
</evidence>
<keyword evidence="7" id="KW-0418">Kinase</keyword>